<organism evidence="1 2">
    <name type="scientific">Aspergillus tamarii</name>
    <dbReference type="NCBI Taxonomy" id="41984"/>
    <lineage>
        <taxon>Eukaryota</taxon>
        <taxon>Fungi</taxon>
        <taxon>Dikarya</taxon>
        <taxon>Ascomycota</taxon>
        <taxon>Pezizomycotina</taxon>
        <taxon>Eurotiomycetes</taxon>
        <taxon>Eurotiomycetidae</taxon>
        <taxon>Eurotiales</taxon>
        <taxon>Aspergillaceae</taxon>
        <taxon>Aspergillus</taxon>
        <taxon>Aspergillus subgen. Circumdati</taxon>
    </lineage>
</organism>
<dbReference type="AlphaFoldDB" id="A0A5N6V4M9"/>
<reference evidence="1 2" key="1">
    <citation type="submission" date="2019-04" db="EMBL/GenBank/DDBJ databases">
        <title>Friends and foes A comparative genomics study of 23 Aspergillus species from section Flavi.</title>
        <authorList>
            <consortium name="DOE Joint Genome Institute"/>
            <person name="Kjaerbolling I."/>
            <person name="Vesth T."/>
            <person name="Frisvad J.C."/>
            <person name="Nybo J.L."/>
            <person name="Theobald S."/>
            <person name="Kildgaard S."/>
            <person name="Isbrandt T."/>
            <person name="Kuo A."/>
            <person name="Sato A."/>
            <person name="Lyhne E.K."/>
            <person name="Kogle M.E."/>
            <person name="Wiebenga A."/>
            <person name="Kun R.S."/>
            <person name="Lubbers R.J."/>
            <person name="Makela M.R."/>
            <person name="Barry K."/>
            <person name="Chovatia M."/>
            <person name="Clum A."/>
            <person name="Daum C."/>
            <person name="Haridas S."/>
            <person name="He G."/>
            <person name="LaButti K."/>
            <person name="Lipzen A."/>
            <person name="Mondo S."/>
            <person name="Riley R."/>
            <person name="Salamov A."/>
            <person name="Simmons B.A."/>
            <person name="Magnuson J.K."/>
            <person name="Henrissat B."/>
            <person name="Mortensen U.H."/>
            <person name="Larsen T.O."/>
            <person name="Devries R.P."/>
            <person name="Grigoriev I.V."/>
            <person name="Machida M."/>
            <person name="Baker S.E."/>
            <person name="Andersen M.R."/>
        </authorList>
    </citation>
    <scope>NUCLEOTIDE SEQUENCE [LARGE SCALE GENOMIC DNA]</scope>
    <source>
        <strain evidence="1 2">CBS 117626</strain>
    </source>
</reference>
<name>A0A5N6V4M9_ASPTM</name>
<dbReference type="EMBL" id="ML738597">
    <property type="protein sequence ID" value="KAE8165942.1"/>
    <property type="molecule type" value="Genomic_DNA"/>
</dbReference>
<protein>
    <submittedName>
        <fullName evidence="1">Uncharacterized protein</fullName>
    </submittedName>
</protein>
<evidence type="ECO:0000313" key="2">
    <source>
        <dbReference type="Proteomes" id="UP000326950"/>
    </source>
</evidence>
<gene>
    <name evidence="1" type="ORF">BDV40DRAFT_40640</name>
</gene>
<proteinExistence type="predicted"/>
<evidence type="ECO:0000313" key="1">
    <source>
        <dbReference type="EMBL" id="KAE8165942.1"/>
    </source>
</evidence>
<keyword evidence="2" id="KW-1185">Reference proteome</keyword>
<sequence length="68" mass="7960">MYRRMIILGGLTFVLGGTHSAFFLDHSTLLHQSGDNASYRVKTSKFIHVRFYYPHTRRRFQQTLVSTP</sequence>
<dbReference type="Proteomes" id="UP000326950">
    <property type="component" value="Unassembled WGS sequence"/>
</dbReference>
<accession>A0A5N6V4M9</accession>